<dbReference type="Proteomes" id="UP001317870">
    <property type="component" value="Chromosome"/>
</dbReference>
<reference evidence="3 4" key="1">
    <citation type="submission" date="2022-11" db="EMBL/GenBank/DDBJ databases">
        <title>Genome Sequencing of Nocardia sp. ON39_IFM12276 and assembly.</title>
        <authorList>
            <person name="Shimojima M."/>
            <person name="Toyokawa M."/>
            <person name="Uesaka K."/>
        </authorList>
    </citation>
    <scope>NUCLEOTIDE SEQUENCE [LARGE SCALE GENOMIC DNA]</scope>
    <source>
        <strain evidence="3 4">IFM 12276</strain>
    </source>
</reference>
<feature type="transmembrane region" description="Helical" evidence="1">
    <location>
        <begin position="51"/>
        <end position="69"/>
    </location>
</feature>
<evidence type="ECO:0000313" key="4">
    <source>
        <dbReference type="Proteomes" id="UP001317870"/>
    </source>
</evidence>
<feature type="signal peptide" evidence="2">
    <location>
        <begin position="1"/>
        <end position="27"/>
    </location>
</feature>
<keyword evidence="2" id="KW-0732">Signal</keyword>
<keyword evidence="1" id="KW-0472">Membrane</keyword>
<dbReference type="EMBL" id="AP026978">
    <property type="protein sequence ID" value="BDU01611.1"/>
    <property type="molecule type" value="Genomic_DNA"/>
</dbReference>
<keyword evidence="1" id="KW-0812">Transmembrane</keyword>
<keyword evidence="4" id="KW-1185">Reference proteome</keyword>
<organism evidence="3 4">
    <name type="scientific">Nocardia sputorum</name>
    <dbReference type="NCBI Taxonomy" id="2984338"/>
    <lineage>
        <taxon>Bacteria</taxon>
        <taxon>Bacillati</taxon>
        <taxon>Actinomycetota</taxon>
        <taxon>Actinomycetes</taxon>
        <taxon>Mycobacteriales</taxon>
        <taxon>Nocardiaceae</taxon>
        <taxon>Nocardia</taxon>
    </lineage>
</organism>
<keyword evidence="1" id="KW-1133">Transmembrane helix</keyword>
<sequence length="77" mass="7731">MKHAGMRIIAAATIALTAATAVPAAAAAEITAEPIAVVEVPPGIVDAVRGAIASVLFFGIVGLCVARILPPDQCHLF</sequence>
<name>A0ABM8D2R4_9NOCA</name>
<evidence type="ECO:0000256" key="1">
    <source>
        <dbReference type="SAM" id="Phobius"/>
    </source>
</evidence>
<evidence type="ECO:0000256" key="2">
    <source>
        <dbReference type="SAM" id="SignalP"/>
    </source>
</evidence>
<accession>A0ABM8D2R4</accession>
<feature type="chain" id="PRO_5047277446" evidence="2">
    <location>
        <begin position="28"/>
        <end position="77"/>
    </location>
</feature>
<evidence type="ECO:0000313" key="3">
    <source>
        <dbReference type="EMBL" id="BDU01611.1"/>
    </source>
</evidence>
<proteinExistence type="predicted"/>
<gene>
    <name evidence="3" type="ORF">IFM12276_46390</name>
</gene>
<protein>
    <submittedName>
        <fullName evidence="3">Uncharacterized protein</fullName>
    </submittedName>
</protein>